<dbReference type="GeneID" id="98154395"/>
<feature type="region of interest" description="Disordered" evidence="1">
    <location>
        <begin position="370"/>
        <end position="523"/>
    </location>
</feature>
<feature type="transmembrane region" description="Helical" evidence="2">
    <location>
        <begin position="749"/>
        <end position="770"/>
    </location>
</feature>
<feature type="compositionally biased region" description="Basic residues" evidence="1">
    <location>
        <begin position="503"/>
        <end position="519"/>
    </location>
</feature>
<feature type="compositionally biased region" description="Basic and acidic residues" evidence="1">
    <location>
        <begin position="434"/>
        <end position="445"/>
    </location>
</feature>
<feature type="compositionally biased region" description="Acidic residues" evidence="1">
    <location>
        <begin position="424"/>
        <end position="433"/>
    </location>
</feature>
<feature type="compositionally biased region" description="Polar residues" evidence="1">
    <location>
        <begin position="213"/>
        <end position="230"/>
    </location>
</feature>
<feature type="compositionally biased region" description="Polar residues" evidence="1">
    <location>
        <begin position="32"/>
        <end position="76"/>
    </location>
</feature>
<organism evidence="3 4">
    <name type="scientific">Aspergillus pseudodeflectus</name>
    <dbReference type="NCBI Taxonomy" id="176178"/>
    <lineage>
        <taxon>Eukaryota</taxon>
        <taxon>Fungi</taxon>
        <taxon>Dikarya</taxon>
        <taxon>Ascomycota</taxon>
        <taxon>Pezizomycotina</taxon>
        <taxon>Eurotiomycetes</taxon>
        <taxon>Eurotiomycetidae</taxon>
        <taxon>Eurotiales</taxon>
        <taxon>Aspergillaceae</taxon>
        <taxon>Aspergillus</taxon>
        <taxon>Aspergillus subgen. Nidulantes</taxon>
    </lineage>
</organism>
<feature type="compositionally biased region" description="Basic and acidic residues" evidence="1">
    <location>
        <begin position="474"/>
        <end position="485"/>
    </location>
</feature>
<dbReference type="Proteomes" id="UP001610444">
    <property type="component" value="Unassembled WGS sequence"/>
</dbReference>
<evidence type="ECO:0000313" key="3">
    <source>
        <dbReference type="EMBL" id="KAL2856384.1"/>
    </source>
</evidence>
<feature type="compositionally biased region" description="Polar residues" evidence="1">
    <location>
        <begin position="464"/>
        <end position="473"/>
    </location>
</feature>
<feature type="compositionally biased region" description="Basic and acidic residues" evidence="1">
    <location>
        <begin position="248"/>
        <end position="262"/>
    </location>
</feature>
<keyword evidence="4" id="KW-1185">Reference proteome</keyword>
<feature type="compositionally biased region" description="Low complexity" evidence="1">
    <location>
        <begin position="194"/>
        <end position="205"/>
    </location>
</feature>
<gene>
    <name evidence="3" type="ORF">BJX68DRAFT_230648</name>
</gene>
<evidence type="ECO:0000313" key="4">
    <source>
        <dbReference type="Proteomes" id="UP001610444"/>
    </source>
</evidence>
<dbReference type="EMBL" id="JBFXLR010000008">
    <property type="protein sequence ID" value="KAL2856384.1"/>
    <property type="molecule type" value="Genomic_DNA"/>
</dbReference>
<evidence type="ECO:0000256" key="2">
    <source>
        <dbReference type="SAM" id="Phobius"/>
    </source>
</evidence>
<reference evidence="3 4" key="1">
    <citation type="submission" date="2024-07" db="EMBL/GenBank/DDBJ databases">
        <title>Section-level genome sequencing and comparative genomics of Aspergillus sections Usti and Cavernicolus.</title>
        <authorList>
            <consortium name="Lawrence Berkeley National Laboratory"/>
            <person name="Nybo J.L."/>
            <person name="Vesth T.C."/>
            <person name="Theobald S."/>
            <person name="Frisvad J.C."/>
            <person name="Larsen T.O."/>
            <person name="Kjaerboelling I."/>
            <person name="Rothschild-Mancinelli K."/>
            <person name="Lyhne E.K."/>
            <person name="Kogle M.E."/>
            <person name="Barry K."/>
            <person name="Clum A."/>
            <person name="Na H."/>
            <person name="Ledsgaard L."/>
            <person name="Lin J."/>
            <person name="Lipzen A."/>
            <person name="Kuo A."/>
            <person name="Riley R."/>
            <person name="Mondo S."/>
            <person name="LaButti K."/>
            <person name="Haridas S."/>
            <person name="Pangalinan J."/>
            <person name="Salamov A.A."/>
            <person name="Simmons B.A."/>
            <person name="Magnuson J.K."/>
            <person name="Chen J."/>
            <person name="Drula E."/>
            <person name="Henrissat B."/>
            <person name="Wiebenga A."/>
            <person name="Lubbers R.J."/>
            <person name="Gomes A.C."/>
            <person name="Macurrencykelacurrency M.R."/>
            <person name="Stajich J."/>
            <person name="Grigoriev I.V."/>
            <person name="Mortensen U.H."/>
            <person name="De vries R.P."/>
            <person name="Baker S.E."/>
            <person name="Andersen M.R."/>
        </authorList>
    </citation>
    <scope>NUCLEOTIDE SEQUENCE [LARGE SCALE GENOMIC DNA]</scope>
    <source>
        <strain evidence="3 4">CBS 756.74</strain>
    </source>
</reference>
<protein>
    <submittedName>
        <fullName evidence="3">Uncharacterized protein</fullName>
    </submittedName>
</protein>
<keyword evidence="2" id="KW-0812">Transmembrane</keyword>
<feature type="compositionally biased region" description="Polar residues" evidence="1">
    <location>
        <begin position="87"/>
        <end position="108"/>
    </location>
</feature>
<name>A0ABR4KVT8_9EURO</name>
<evidence type="ECO:0000256" key="1">
    <source>
        <dbReference type="SAM" id="MobiDB-lite"/>
    </source>
</evidence>
<dbReference type="RefSeq" id="XP_070902542.1">
    <property type="nucleotide sequence ID" value="XM_071039231.1"/>
</dbReference>
<keyword evidence="2" id="KW-0472">Membrane</keyword>
<keyword evidence="2" id="KW-1133">Transmembrane helix</keyword>
<feature type="region of interest" description="Disordered" evidence="1">
    <location>
        <begin position="1"/>
        <end position="262"/>
    </location>
</feature>
<accession>A0ABR4KVT8</accession>
<feature type="compositionally biased region" description="Acidic residues" evidence="1">
    <location>
        <begin position="374"/>
        <end position="411"/>
    </location>
</feature>
<proteinExistence type="predicted"/>
<feature type="compositionally biased region" description="Basic and acidic residues" evidence="1">
    <location>
        <begin position="1"/>
        <end position="10"/>
    </location>
</feature>
<comment type="caution">
    <text evidence="3">The sequence shown here is derived from an EMBL/GenBank/DDBJ whole genome shotgun (WGS) entry which is preliminary data.</text>
</comment>
<sequence>MSYNSKSRDASRRRRSNRSMELLDQIEEEWNESQSNSPTVNTPRSTQPSSPASPHISTLTSTRVMTPASATASPTYPRSAPNPPRRSVTSAPMYETQSPAQGQASGENSDFEVPPLRVRPKLTRINTSPDIAGHTPVEDPGHSVSLHPSDTHGKSYTNTPVSSYNTYNDTGYSDTHTPSPARGASYTYTPTYSPPRDLSPDSPSDFRYIPTPVNDTLSDISQNDQPTGIANDSDLTTDSDDSPPRSPRWRDGREVPEERLEHDFDRETPQVVLDAEEAANNTREGSEGTLTEMLNLTRLATMMELFFTAENALTAEDEDRAEWKIRDGLTIAQELGETEYIQRAEIMLKAAADLGRQKVQEAYERAHRVTYVADGDESESESESESENDSESGDDGDDDDDDDQNDIDGENLADILEGRPEDFGLSDDDADSEVEGHRRASKEAADFPLFQEAGRFLHPESSSRGKTSRSPPTSERKDRYRHPADNGDQSGAFPTDTPEKSQKQKKRRSRNRGPRRQYVKPRNIVLPATFQSWEANSEDEEQDPLSRHFIMRKRRRDEYSETRIWSHLLRLKPVSAARSQLPKLRKRALRLLPQTWYTLDGNGDTDQPPPPGGFLDVYWWTHGLSLLLQMIAPVDNEWQAKYESSAFKPGRAEFTFRAHIPCSWMTTASRCRPTVLFPEQSCEYLADEEEVEKWKKDFAEAKLDMPFLYWERAQFQNAIQLKKEGRLAPRQKKAKTQKSRFPVMIDFSLISWVKLFILLFFLYWFCFGFWKAGILTRIHIPVWNPFAMVDLSWLNKLEDNLPEPLRLG</sequence>
<feature type="compositionally biased region" description="Polar residues" evidence="1">
    <location>
        <begin position="154"/>
        <end position="178"/>
    </location>
</feature>